<dbReference type="GeneID" id="90035630"/>
<gene>
    <name evidence="3" type="ORF">BZA70DRAFT_199777</name>
</gene>
<dbReference type="Proteomes" id="UP001498771">
    <property type="component" value="Unassembled WGS sequence"/>
</dbReference>
<dbReference type="Pfam" id="PF20938">
    <property type="entry name" value="DUF2264_C"/>
    <property type="match status" value="1"/>
</dbReference>
<accession>A0ABR1F2J6</accession>
<proteinExistence type="predicted"/>
<dbReference type="RefSeq" id="XP_064767101.1">
    <property type="nucleotide sequence ID" value="XM_064910118.1"/>
</dbReference>
<evidence type="ECO:0000259" key="2">
    <source>
        <dbReference type="Pfam" id="PF20938"/>
    </source>
</evidence>
<evidence type="ECO:0000313" key="4">
    <source>
        <dbReference type="Proteomes" id="UP001498771"/>
    </source>
</evidence>
<dbReference type="InterPro" id="IPR049349">
    <property type="entry name" value="DUF2264_N"/>
</dbReference>
<sequence length="653" mass="72068">MEAWTQNPLLSRTDLLEGAIALLKPLLRKYSKGKAAILALETGAHFDQLAAQLEGFSRVMWAVAAIKAGFEEQGASDEVKSVLAQFVENFQDGVGAGTDPDSPEYWGYPESCDQRLVEMAALGYCLFMCPAAFWDPLPQKTKRTFATWLYSINEVGIVSNNWLFFRVLVNVGLRTVGEKHDEDASQKALAQMNSWYLGDGWYYDGAPRQLDYYIPFAFHFYGLIYSVHASEWDPINCAKFRQRAAKFADTFYSSFADSGAGIPFGRSLTYRFAHSSIWAAMAYADLEGEKIDSTTGKPVVNMGVIKHLLLQNLRYWRDQPFLLDDGSFSVGYCYPNLFMSEEYNSANSPYWAMKSMLALAVPSQSRFWTATEPEKVNKPFITQSPFAGQMYINDDYGHTYALSAKQHADWFRNQNAKYCKFVYSSRFGFSVSQHAEGLPHLAADCHLAITTDGELYTTPGVTQDYGMGMIAGRMAVSGSYSPVFNKSVAVSAWMFAPESSKSAYHVRILKIVNSGSVDATVADGGFSVSVEGKGRRVIRSTEVSSTGEFRAAGADWALCKALNAGVSGLKSGYTTGGLGGGKAQHADPNTNLVFPRSAFPSLSYTVPAGETTWIMDYVFAIPGEAEVVRSGEWIKLWEDTPDESALLEAIKSL</sequence>
<name>A0ABR1F2J6_9ASCO</name>
<dbReference type="EMBL" id="JBBJBU010000009">
    <property type="protein sequence ID" value="KAK7204068.1"/>
    <property type="molecule type" value="Genomic_DNA"/>
</dbReference>
<protein>
    <recommendedName>
        <fullName evidence="5">DUF2264 domain-containing protein</fullName>
    </recommendedName>
</protein>
<dbReference type="InterPro" id="IPR049237">
    <property type="entry name" value="DUF2264_C"/>
</dbReference>
<feature type="domain" description="DUF2264" evidence="1">
    <location>
        <begin position="11"/>
        <end position="372"/>
    </location>
</feature>
<reference evidence="3 4" key="1">
    <citation type="submission" date="2024-03" db="EMBL/GenBank/DDBJ databases">
        <title>Genome-scale model development and genomic sequencing of the oleaginous clade Lipomyces.</title>
        <authorList>
            <consortium name="Lawrence Berkeley National Laboratory"/>
            <person name="Czajka J.J."/>
            <person name="Han Y."/>
            <person name="Kim J."/>
            <person name="Mondo S.J."/>
            <person name="Hofstad B.A."/>
            <person name="Robles A."/>
            <person name="Haridas S."/>
            <person name="Riley R."/>
            <person name="LaButti K."/>
            <person name="Pangilinan J."/>
            <person name="Andreopoulos W."/>
            <person name="Lipzen A."/>
            <person name="Yan J."/>
            <person name="Wang M."/>
            <person name="Ng V."/>
            <person name="Grigoriev I.V."/>
            <person name="Spatafora J.W."/>
            <person name="Magnuson J.K."/>
            <person name="Baker S.E."/>
            <person name="Pomraning K.R."/>
        </authorList>
    </citation>
    <scope>NUCLEOTIDE SEQUENCE [LARGE SCALE GENOMIC DNA]</scope>
    <source>
        <strain evidence="3 4">Phaff 52-87</strain>
    </source>
</reference>
<dbReference type="InterPro" id="IPR016624">
    <property type="entry name" value="UCP014753"/>
</dbReference>
<evidence type="ECO:0000313" key="3">
    <source>
        <dbReference type="EMBL" id="KAK7204068.1"/>
    </source>
</evidence>
<dbReference type="PIRSF" id="PIRSF014753">
    <property type="entry name" value="UCP014753"/>
    <property type="match status" value="1"/>
</dbReference>
<comment type="caution">
    <text evidence="3">The sequence shown here is derived from an EMBL/GenBank/DDBJ whole genome shotgun (WGS) entry which is preliminary data.</text>
</comment>
<dbReference type="Pfam" id="PF10022">
    <property type="entry name" value="DUF2264"/>
    <property type="match status" value="1"/>
</dbReference>
<feature type="domain" description="DUF2264" evidence="2">
    <location>
        <begin position="394"/>
        <end position="642"/>
    </location>
</feature>
<keyword evidence="4" id="KW-1185">Reference proteome</keyword>
<evidence type="ECO:0000259" key="1">
    <source>
        <dbReference type="Pfam" id="PF10022"/>
    </source>
</evidence>
<organism evidence="3 4">
    <name type="scientific">Myxozyma melibiosi</name>
    <dbReference type="NCBI Taxonomy" id="54550"/>
    <lineage>
        <taxon>Eukaryota</taxon>
        <taxon>Fungi</taxon>
        <taxon>Dikarya</taxon>
        <taxon>Ascomycota</taxon>
        <taxon>Saccharomycotina</taxon>
        <taxon>Lipomycetes</taxon>
        <taxon>Lipomycetales</taxon>
        <taxon>Lipomycetaceae</taxon>
        <taxon>Myxozyma</taxon>
    </lineage>
</organism>
<dbReference type="PANTHER" id="PTHR35339:SF4">
    <property type="entry name" value="LINALOOL DEHYDRATASE_ISOMERASE DOMAIN-CONTAINING PROTEIN"/>
    <property type="match status" value="1"/>
</dbReference>
<dbReference type="PANTHER" id="PTHR35339">
    <property type="entry name" value="LINALOOL DEHYDRATASE_ISOMERASE DOMAIN-CONTAINING PROTEIN"/>
    <property type="match status" value="1"/>
</dbReference>
<evidence type="ECO:0008006" key="5">
    <source>
        <dbReference type="Google" id="ProtNLM"/>
    </source>
</evidence>